<reference evidence="2" key="1">
    <citation type="journal article" date="2014" name="Int. J. Syst. Evol. Microbiol.">
        <title>Complete genome sequence of Corynebacterium casei LMG S-19264T (=DSM 44701T), isolated from a smear-ripened cheese.</title>
        <authorList>
            <consortium name="US DOE Joint Genome Institute (JGI-PGF)"/>
            <person name="Walter F."/>
            <person name="Albersmeier A."/>
            <person name="Kalinowski J."/>
            <person name="Ruckert C."/>
        </authorList>
    </citation>
    <scope>NUCLEOTIDE SEQUENCE</scope>
    <source>
        <strain evidence="2">CGMCC 1.15958</strain>
    </source>
</reference>
<gene>
    <name evidence="2" type="ORF">GCM10011514_28960</name>
</gene>
<name>A0A917DRI8_9BACT</name>
<proteinExistence type="predicted"/>
<dbReference type="Proteomes" id="UP000609064">
    <property type="component" value="Unassembled WGS sequence"/>
</dbReference>
<evidence type="ECO:0000313" key="3">
    <source>
        <dbReference type="Proteomes" id="UP000609064"/>
    </source>
</evidence>
<dbReference type="Pfam" id="PF18582">
    <property type="entry name" value="HZS_alpha"/>
    <property type="match status" value="1"/>
</dbReference>
<evidence type="ECO:0000313" key="2">
    <source>
        <dbReference type="EMBL" id="GGD63156.1"/>
    </source>
</evidence>
<dbReference type="AlphaFoldDB" id="A0A917DRI8"/>
<comment type="caution">
    <text evidence="2">The sequence shown here is derived from an EMBL/GenBank/DDBJ whole genome shotgun (WGS) entry which is preliminary data.</text>
</comment>
<dbReference type="InterPro" id="IPR055015">
    <property type="entry name" value="GCX_COOH"/>
</dbReference>
<keyword evidence="3" id="KW-1185">Reference proteome</keyword>
<accession>A0A917DRI8</accession>
<dbReference type="InterPro" id="IPR040698">
    <property type="entry name" value="HZS_alpha_mid"/>
</dbReference>
<organism evidence="2 3">
    <name type="scientific">Emticicia aquatilis</name>
    <dbReference type="NCBI Taxonomy" id="1537369"/>
    <lineage>
        <taxon>Bacteria</taxon>
        <taxon>Pseudomonadati</taxon>
        <taxon>Bacteroidota</taxon>
        <taxon>Cytophagia</taxon>
        <taxon>Cytophagales</taxon>
        <taxon>Leadbetterellaceae</taxon>
        <taxon>Emticicia</taxon>
    </lineage>
</organism>
<protein>
    <recommendedName>
        <fullName evidence="1">Hydrazine synthase alpha subunit middle domain-containing protein</fullName>
    </recommendedName>
</protein>
<dbReference type="EMBL" id="BMKK01000005">
    <property type="protein sequence ID" value="GGD63156.1"/>
    <property type="molecule type" value="Genomic_DNA"/>
</dbReference>
<feature type="domain" description="Hydrazine synthase alpha subunit middle" evidence="1">
    <location>
        <begin position="625"/>
        <end position="678"/>
    </location>
</feature>
<sequence>MFCTQVPQPSGFGTAFETFGNHQASTYAAPRGGDLYIRYTDGSLKNLTQAAGYGQTGMQGANAIAVRDPSVHWSGTKAVFSMAIGSATQRYQVQNYTWKIYEITGLGKTDTPVITLVPNQPVGYNNIQPIYGTDDRIIFTSDMPRGGLTHLYPQHDEYESSPTVSGIWKLDPNACSIASGLEMITHSPSGDFTPSIDQAGRLIFTRWDHLQRDQQADADVYNILNNTGNYLYGTFNYADETANATKSGILPDAEIFPEPRNGRTDLFALPEWANTNPQTFNIFNPWMMNEDGTEMEMLNHVGRHEMGNYILNNFTNDPNLTDFYTPISPTPIRAMFHIKESPVTPGLYYGIEAPEFGTHGSGMVVTVNAPPGMHPEQITFTYKTHPDTRSTDNTPSANHSGLYRNPTPLSDGQVLVAHSSSTQQDSNIGTSTAPQSKYDFRIRLLESAGNGYLKGNTAITGAGITKSITWWSPDEMYSYNGVLWELYPVEVKARPIPTTTTNNLETVAPSEQALFTAAGVNLHDFKKFLRRNKLSVLAIRDVTSRDDADQQQPFNLKVSGSSHQTINPNKPTNIYEVKHVQFLQNDLVRGIGGMNTPKAGRRGLARFLHDPTAMVYNPPTTGSQGSANIHPDGSAAMIVPAERALTWQLTDANNKGIVRERLWLSTRSGEVRTCTSCHGESTLNQAGNTSPSNAPQALTTLLNHVKAVDSDNDGIKDINDAFPNDPTKYIAEAVNEKFITNLANWMNQNLDNDAVTWTTQSNVCGTNSAMIDNRAADNTGKIDRLRKFVDLSNMDFAKLTFDVAYARYDAVKFDRLKVYAIKCDGTQQLIYDKAGSTLATVPDQTASFTPTDCSQWRSESINLNAFAGKTVELVFENMGGWGNRLFLDNILIQEVDISPPCPNTQTFSGNLTAGKYDAAATITTQNGVSTRVLSGTNVTFNGGNSITLQAGFEAQSGSIFRAYIGGCGY</sequence>
<dbReference type="NCBIfam" id="NF045639">
    <property type="entry name" value="GCX_COOH"/>
    <property type="match status" value="1"/>
</dbReference>
<evidence type="ECO:0000259" key="1">
    <source>
        <dbReference type="Pfam" id="PF18582"/>
    </source>
</evidence>
<reference evidence="2" key="2">
    <citation type="submission" date="2020-09" db="EMBL/GenBank/DDBJ databases">
        <authorList>
            <person name="Sun Q."/>
            <person name="Zhou Y."/>
        </authorList>
    </citation>
    <scope>NUCLEOTIDE SEQUENCE</scope>
    <source>
        <strain evidence="2">CGMCC 1.15958</strain>
    </source>
</reference>